<evidence type="ECO:0000313" key="5">
    <source>
        <dbReference type="EMBL" id="CAA9388755.1"/>
    </source>
</evidence>
<dbReference type="GO" id="GO:0003700">
    <property type="term" value="F:DNA-binding transcription factor activity"/>
    <property type="evidence" value="ECO:0007669"/>
    <property type="project" value="InterPro"/>
</dbReference>
<dbReference type="AlphaFoldDB" id="A0A6J4NIK8"/>
<keyword evidence="1" id="KW-0805">Transcription regulation</keyword>
<dbReference type="SMART" id="SM00342">
    <property type="entry name" value="HTH_ARAC"/>
    <property type="match status" value="1"/>
</dbReference>
<dbReference type="SUPFAM" id="SSF53822">
    <property type="entry name" value="Periplasmic binding protein-like I"/>
    <property type="match status" value="1"/>
</dbReference>
<dbReference type="PANTHER" id="PTHR30146:SF24">
    <property type="entry name" value="XYLOSE OPERON REGULATORY PROTEIN"/>
    <property type="match status" value="1"/>
</dbReference>
<dbReference type="EMBL" id="CADCUQ010000251">
    <property type="protein sequence ID" value="CAA9388755.1"/>
    <property type="molecule type" value="Genomic_DNA"/>
</dbReference>
<gene>
    <name evidence="5" type="ORF">AVDCRST_MAG64-1079</name>
</gene>
<dbReference type="CDD" id="cd01543">
    <property type="entry name" value="PBP1_XylR"/>
    <property type="match status" value="1"/>
</dbReference>
<dbReference type="SUPFAM" id="SSF46689">
    <property type="entry name" value="Homeodomain-like"/>
    <property type="match status" value="2"/>
</dbReference>
<dbReference type="InterPro" id="IPR028082">
    <property type="entry name" value="Peripla_BP_I"/>
</dbReference>
<protein>
    <submittedName>
        <fullName evidence="5">Xylose operon regulatory protein</fullName>
    </submittedName>
</protein>
<evidence type="ECO:0000256" key="3">
    <source>
        <dbReference type="ARBA" id="ARBA00023163"/>
    </source>
</evidence>
<dbReference type="Gene3D" id="3.40.50.2300">
    <property type="match status" value="2"/>
</dbReference>
<dbReference type="InterPro" id="IPR054031">
    <property type="entry name" value="XylR_PBP1"/>
</dbReference>
<sequence>MTAPATQPPLSRATAGNGRRRKVVALLVETSNEYARQLLRGIIAYVREHRPWSTYLAEQARGDEPPAWLDHWAGDGIIARIENERIAKAVTGAGLPVVDVSAANLVPGVPWVETEDTLIARAALDHLTERGFTRLAYVGDERFNWSNWRRDRFVALAKGRGLDVSVFHASVVARAGAEWTEEIQRLTRWLAGLPKPLGVVACYDLMGRQVLEACRQGSMAVPDDVAVVGVDDDELICELSDPPLSSVAPDAHRTGYEAAALLDRMMAGEPVEARGHFLPPLGVVARASSDVLAIDDADVSAAVRFIREHACDGIDVADVVARVPLSRRVLESRFKRRVGRSPHEEIDRVQMNRAQELLRETDLSLVQVAEKVGFPHAEYLSVVFKKRVGMTPRAYRQQHRGR</sequence>
<dbReference type="InterPro" id="IPR018060">
    <property type="entry name" value="HTH_AraC"/>
</dbReference>
<evidence type="ECO:0000256" key="2">
    <source>
        <dbReference type="ARBA" id="ARBA00023125"/>
    </source>
</evidence>
<evidence type="ECO:0000259" key="4">
    <source>
        <dbReference type="PROSITE" id="PS01124"/>
    </source>
</evidence>
<dbReference type="Pfam" id="PF22177">
    <property type="entry name" value="PBP1_XylR"/>
    <property type="match status" value="1"/>
</dbReference>
<dbReference type="InterPro" id="IPR046335">
    <property type="entry name" value="LacI/GalR-like_sensor"/>
</dbReference>
<keyword evidence="2" id="KW-0238">DNA-binding</keyword>
<organism evidence="5">
    <name type="scientific">uncultured Phycisphaerae bacterium</name>
    <dbReference type="NCBI Taxonomy" id="904963"/>
    <lineage>
        <taxon>Bacteria</taxon>
        <taxon>Pseudomonadati</taxon>
        <taxon>Planctomycetota</taxon>
        <taxon>Phycisphaerae</taxon>
        <taxon>environmental samples</taxon>
    </lineage>
</organism>
<evidence type="ECO:0000256" key="1">
    <source>
        <dbReference type="ARBA" id="ARBA00023015"/>
    </source>
</evidence>
<reference evidence="5" key="1">
    <citation type="submission" date="2020-02" db="EMBL/GenBank/DDBJ databases">
        <authorList>
            <person name="Meier V. D."/>
        </authorList>
    </citation>
    <scope>NUCLEOTIDE SEQUENCE</scope>
    <source>
        <strain evidence="5">AVDCRST_MAG64</strain>
    </source>
</reference>
<dbReference type="Gene3D" id="1.10.10.60">
    <property type="entry name" value="Homeodomain-like"/>
    <property type="match status" value="1"/>
</dbReference>
<dbReference type="PANTHER" id="PTHR30146">
    <property type="entry name" value="LACI-RELATED TRANSCRIPTIONAL REPRESSOR"/>
    <property type="match status" value="1"/>
</dbReference>
<dbReference type="PROSITE" id="PS00041">
    <property type="entry name" value="HTH_ARAC_FAMILY_1"/>
    <property type="match status" value="1"/>
</dbReference>
<dbReference type="Pfam" id="PF12833">
    <property type="entry name" value="HTH_18"/>
    <property type="match status" value="1"/>
</dbReference>
<dbReference type="GO" id="GO:0000976">
    <property type="term" value="F:transcription cis-regulatory region binding"/>
    <property type="evidence" value="ECO:0007669"/>
    <property type="project" value="TreeGrafter"/>
</dbReference>
<proteinExistence type="predicted"/>
<dbReference type="PROSITE" id="PS01124">
    <property type="entry name" value="HTH_ARAC_FAMILY_2"/>
    <property type="match status" value="1"/>
</dbReference>
<dbReference type="Pfam" id="PF13377">
    <property type="entry name" value="Peripla_BP_3"/>
    <property type="match status" value="1"/>
</dbReference>
<feature type="domain" description="HTH araC/xylS-type" evidence="4">
    <location>
        <begin position="300"/>
        <end position="398"/>
    </location>
</feature>
<dbReference type="InterPro" id="IPR018062">
    <property type="entry name" value="HTH_AraC-typ_CS"/>
</dbReference>
<dbReference type="InterPro" id="IPR009057">
    <property type="entry name" value="Homeodomain-like_sf"/>
</dbReference>
<accession>A0A6J4NIK8</accession>
<name>A0A6J4NIK8_9BACT</name>
<keyword evidence="3" id="KW-0804">Transcription</keyword>